<protein>
    <submittedName>
        <fullName evidence="9">SusD family protein</fullName>
    </submittedName>
</protein>
<evidence type="ECO:0000256" key="1">
    <source>
        <dbReference type="ARBA" id="ARBA00004442"/>
    </source>
</evidence>
<dbReference type="Pfam" id="PF14322">
    <property type="entry name" value="SusD-like_3"/>
    <property type="match status" value="1"/>
</dbReference>
<dbReference type="InterPro" id="IPR011990">
    <property type="entry name" value="TPR-like_helical_dom_sf"/>
</dbReference>
<keyword evidence="3 6" id="KW-0732">Signal</keyword>
<feature type="domain" description="SusD-like N-terminal" evidence="8">
    <location>
        <begin position="42"/>
        <end position="239"/>
    </location>
</feature>
<keyword evidence="5" id="KW-0998">Cell outer membrane</keyword>
<evidence type="ECO:0000256" key="5">
    <source>
        <dbReference type="ARBA" id="ARBA00023237"/>
    </source>
</evidence>
<feature type="signal peptide" evidence="6">
    <location>
        <begin position="1"/>
        <end position="18"/>
    </location>
</feature>
<dbReference type="Proteomes" id="UP000182771">
    <property type="component" value="Unassembled WGS sequence"/>
</dbReference>
<name>A0A1H2WJ43_9FLAO</name>
<sequence length="477" mass="52589">MRKIIYTLLSLTTGFALTSCSKDFTETQFHQGEQMAPLSSVEQLTSFVNGTYVKMRDVNYLGTYYRAYGEVRSDEMYNTEKTGRLLGVSTYTMKTTEQEAESTWKAIYRVIGNANIAINAADNLTWGGSNDPQETANEIKRLKGQAYTVRALALFDLLRLYGQQYAGGTLGVPIPLQYDPNASSTRATVAQTEAQIESDLNRANALFEAIGDVVEQTSSSEKNYISPLALKAIASRYYLYKGDYAKVAELSEEIISSGKYAVAAKDDLQGTFSKPDAENSVFELTVGTTSSLSSDSYDFLVHYSPGYAQLAVSEQAVNLYEAGDVRKNLITSGRLGGQTKYFLNNKFYGTQGSNNIKVIRYEEVLLNAIEAHLNTDDPAGTGDKTKGYYNTLRHERGLSDVSAVTLDDLKKERVRELVGEGQRYWDLLRWAAAIPQLNSAGNVVRSRNIGDKLLAFPIPKSEVDSPNSGGVSQNEGY</sequence>
<dbReference type="Gene3D" id="1.25.40.390">
    <property type="match status" value="1"/>
</dbReference>
<evidence type="ECO:0000256" key="4">
    <source>
        <dbReference type="ARBA" id="ARBA00023136"/>
    </source>
</evidence>
<keyword evidence="10" id="KW-1185">Reference proteome</keyword>
<dbReference type="Gene3D" id="2.20.20.130">
    <property type="match status" value="1"/>
</dbReference>
<evidence type="ECO:0000256" key="3">
    <source>
        <dbReference type="ARBA" id="ARBA00022729"/>
    </source>
</evidence>
<comment type="similarity">
    <text evidence="2">Belongs to the SusD family.</text>
</comment>
<evidence type="ECO:0000313" key="10">
    <source>
        <dbReference type="Proteomes" id="UP000182771"/>
    </source>
</evidence>
<dbReference type="OrthoDB" id="630434at2"/>
<evidence type="ECO:0000259" key="7">
    <source>
        <dbReference type="Pfam" id="PF07980"/>
    </source>
</evidence>
<keyword evidence="4" id="KW-0472">Membrane</keyword>
<dbReference type="CDD" id="cd08977">
    <property type="entry name" value="SusD"/>
    <property type="match status" value="1"/>
</dbReference>
<dbReference type="EMBL" id="FNND01000004">
    <property type="protein sequence ID" value="SDW80274.1"/>
    <property type="molecule type" value="Genomic_DNA"/>
</dbReference>
<comment type="caution">
    <text evidence="9">The sequence shown here is derived from an EMBL/GenBank/DDBJ whole genome shotgun (WGS) entry which is preliminary data.</text>
</comment>
<proteinExistence type="inferred from homology"/>
<dbReference type="AlphaFoldDB" id="A0A1H2WJ43"/>
<comment type="subcellular location">
    <subcellularLocation>
        <location evidence="1">Cell outer membrane</location>
    </subcellularLocation>
</comment>
<feature type="chain" id="PRO_5028798810" evidence="6">
    <location>
        <begin position="19"/>
        <end position="477"/>
    </location>
</feature>
<dbReference type="Gene3D" id="1.25.40.900">
    <property type="match status" value="1"/>
</dbReference>
<evidence type="ECO:0000259" key="8">
    <source>
        <dbReference type="Pfam" id="PF14322"/>
    </source>
</evidence>
<evidence type="ECO:0000313" key="9">
    <source>
        <dbReference type="EMBL" id="SDW80274.1"/>
    </source>
</evidence>
<evidence type="ECO:0000256" key="6">
    <source>
        <dbReference type="SAM" id="SignalP"/>
    </source>
</evidence>
<dbReference type="PROSITE" id="PS51257">
    <property type="entry name" value="PROKAR_LIPOPROTEIN"/>
    <property type="match status" value="1"/>
</dbReference>
<dbReference type="RefSeq" id="WP_016420734.1">
    <property type="nucleotide sequence ID" value="NZ_FNND01000004.1"/>
</dbReference>
<dbReference type="InterPro" id="IPR033985">
    <property type="entry name" value="SusD-like_N"/>
</dbReference>
<reference evidence="9 10" key="1">
    <citation type="submission" date="2016-10" db="EMBL/GenBank/DDBJ databases">
        <authorList>
            <person name="Varghese N."/>
            <person name="Submissions S."/>
        </authorList>
    </citation>
    <scope>NUCLEOTIDE SEQUENCE [LARGE SCALE GENOMIC DNA]</scope>
    <source>
        <strain evidence="9 10">DSM 11449</strain>
    </source>
</reference>
<dbReference type="SUPFAM" id="SSF48452">
    <property type="entry name" value="TPR-like"/>
    <property type="match status" value="1"/>
</dbReference>
<evidence type="ECO:0000256" key="2">
    <source>
        <dbReference type="ARBA" id="ARBA00006275"/>
    </source>
</evidence>
<dbReference type="GO" id="GO:0009279">
    <property type="term" value="C:cell outer membrane"/>
    <property type="evidence" value="ECO:0007669"/>
    <property type="project" value="UniProtKB-SubCell"/>
</dbReference>
<gene>
    <name evidence="9" type="ORF">SAMN05444420_104100</name>
</gene>
<dbReference type="GeneID" id="85017377"/>
<organism evidence="9 10">
    <name type="scientific">Capnocytophaga granulosa</name>
    <dbReference type="NCBI Taxonomy" id="45242"/>
    <lineage>
        <taxon>Bacteria</taxon>
        <taxon>Pseudomonadati</taxon>
        <taxon>Bacteroidota</taxon>
        <taxon>Flavobacteriia</taxon>
        <taxon>Flavobacteriales</taxon>
        <taxon>Flavobacteriaceae</taxon>
        <taxon>Capnocytophaga</taxon>
    </lineage>
</organism>
<dbReference type="Pfam" id="PF07980">
    <property type="entry name" value="SusD_RagB"/>
    <property type="match status" value="1"/>
</dbReference>
<feature type="domain" description="RagB/SusD" evidence="7">
    <location>
        <begin position="339"/>
        <end position="477"/>
    </location>
</feature>
<dbReference type="InterPro" id="IPR012944">
    <property type="entry name" value="SusD_RagB_dom"/>
</dbReference>
<accession>A0A1H2WJ43</accession>